<dbReference type="InterPro" id="IPR001753">
    <property type="entry name" value="Enoyl-CoA_hydra/iso"/>
</dbReference>
<dbReference type="Gene3D" id="1.10.12.10">
    <property type="entry name" value="Lyase 2-enoyl-coa Hydratase, Chain A, domain 2"/>
    <property type="match status" value="1"/>
</dbReference>
<evidence type="ECO:0000256" key="2">
    <source>
        <dbReference type="ARBA" id="ARBA00023239"/>
    </source>
</evidence>
<dbReference type="Proteomes" id="UP000619534">
    <property type="component" value="Unassembled WGS sequence"/>
</dbReference>
<dbReference type="SUPFAM" id="SSF52096">
    <property type="entry name" value="ClpP/crotonase"/>
    <property type="match status" value="1"/>
</dbReference>
<evidence type="ECO:0000256" key="1">
    <source>
        <dbReference type="ARBA" id="ARBA00005254"/>
    </source>
</evidence>
<comment type="caution">
    <text evidence="3">The sequence shown here is derived from an EMBL/GenBank/DDBJ whole genome shotgun (WGS) entry which is preliminary data.</text>
</comment>
<protein>
    <submittedName>
        <fullName evidence="3">Enoyl-CoA hydratase</fullName>
    </submittedName>
</protein>
<keyword evidence="4" id="KW-1185">Reference proteome</keyword>
<evidence type="ECO:0000313" key="4">
    <source>
        <dbReference type="Proteomes" id="UP000619534"/>
    </source>
</evidence>
<dbReference type="InterPro" id="IPR029045">
    <property type="entry name" value="ClpP/crotonase-like_dom_sf"/>
</dbReference>
<dbReference type="Pfam" id="PF00378">
    <property type="entry name" value="ECH_1"/>
    <property type="match status" value="1"/>
</dbReference>
<gene>
    <name evidence="3" type="ORF">GCM10007216_20250</name>
</gene>
<accession>A0ABQ1P364</accession>
<keyword evidence="2" id="KW-0456">Lyase</keyword>
<proteinExistence type="inferred from homology"/>
<comment type="similarity">
    <text evidence="1">Belongs to the enoyl-CoA hydratase/isomerase family.</text>
</comment>
<name>A0ABQ1P364_9BACI</name>
<dbReference type="EMBL" id="BMCJ01000003">
    <property type="protein sequence ID" value="GGC89448.1"/>
    <property type="molecule type" value="Genomic_DNA"/>
</dbReference>
<dbReference type="PANTHER" id="PTHR11941:SF54">
    <property type="entry name" value="ENOYL-COA HYDRATASE, MITOCHONDRIAL"/>
    <property type="match status" value="1"/>
</dbReference>
<sequence>MGHGDMNLIQYSCGGEIAKVTIHNPPLNVLTDELLTELDKAVSDILQEESTRAMILTGTGKKAFVAGADINQFSVLTKETGKELVDKGKRIFNKIANAKFPVICAMNGLTLGGGLELALACDIRIAEENVKMGLPETGLGILPGYAGTQRLTRLIGPGKAKQMIFTGVTFSAVEAHQVGLIEKIVPNGEAYIEGMKIAEQILMKGPVAIACAKNAIDNGIDMPLADGQRLESDYFGELCETEDMQEGVKAFKEKRKPTFLGK</sequence>
<dbReference type="CDD" id="cd06558">
    <property type="entry name" value="crotonase-like"/>
    <property type="match status" value="1"/>
</dbReference>
<dbReference type="PANTHER" id="PTHR11941">
    <property type="entry name" value="ENOYL-COA HYDRATASE-RELATED"/>
    <property type="match status" value="1"/>
</dbReference>
<dbReference type="Gene3D" id="3.90.226.10">
    <property type="entry name" value="2-enoyl-CoA Hydratase, Chain A, domain 1"/>
    <property type="match status" value="1"/>
</dbReference>
<organism evidence="3 4">
    <name type="scientific">Thalassobacillus devorans</name>
    <dbReference type="NCBI Taxonomy" id="279813"/>
    <lineage>
        <taxon>Bacteria</taxon>
        <taxon>Bacillati</taxon>
        <taxon>Bacillota</taxon>
        <taxon>Bacilli</taxon>
        <taxon>Bacillales</taxon>
        <taxon>Bacillaceae</taxon>
        <taxon>Thalassobacillus</taxon>
    </lineage>
</organism>
<reference evidence="4" key="1">
    <citation type="journal article" date="2019" name="Int. J. Syst. Evol. Microbiol.">
        <title>The Global Catalogue of Microorganisms (GCM) 10K type strain sequencing project: providing services to taxonomists for standard genome sequencing and annotation.</title>
        <authorList>
            <consortium name="The Broad Institute Genomics Platform"/>
            <consortium name="The Broad Institute Genome Sequencing Center for Infectious Disease"/>
            <person name="Wu L."/>
            <person name="Ma J."/>
        </authorList>
    </citation>
    <scope>NUCLEOTIDE SEQUENCE [LARGE SCALE GENOMIC DNA]</scope>
    <source>
        <strain evidence="4">CCM 7282</strain>
    </source>
</reference>
<dbReference type="InterPro" id="IPR014748">
    <property type="entry name" value="Enoyl-CoA_hydra_C"/>
</dbReference>
<dbReference type="RefSeq" id="WP_229717865.1">
    <property type="nucleotide sequence ID" value="NZ_BMCJ01000003.1"/>
</dbReference>
<evidence type="ECO:0000313" key="3">
    <source>
        <dbReference type="EMBL" id="GGC89448.1"/>
    </source>
</evidence>